<dbReference type="SMART" id="SM00530">
    <property type="entry name" value="HTH_XRE"/>
    <property type="match status" value="1"/>
</dbReference>
<accession>A0A1H0CKM1</accession>
<reference evidence="3" key="1">
    <citation type="submission" date="2016-10" db="EMBL/GenBank/DDBJ databases">
        <authorList>
            <person name="Varghese N."/>
            <person name="Submissions S."/>
        </authorList>
    </citation>
    <scope>NUCLEOTIDE SEQUENCE [LARGE SCALE GENOMIC DNA]</scope>
    <source>
        <strain evidence="3">DSM 27982</strain>
    </source>
</reference>
<dbReference type="Proteomes" id="UP000198541">
    <property type="component" value="Unassembled WGS sequence"/>
</dbReference>
<proteinExistence type="predicted"/>
<dbReference type="Gene3D" id="1.10.260.40">
    <property type="entry name" value="lambda repressor-like DNA-binding domains"/>
    <property type="match status" value="1"/>
</dbReference>
<name>A0A1H0CKM1_9ACTO</name>
<sequence>MPGYRINRQMTAFGEHVRGWRMVLGLTAQQVSERADISRDTLRKIERGDPTVSFGAVAQVLRALGVLDQIVDAVDPLSTDIGRLRAGNLTKRRAR</sequence>
<feature type="domain" description="HTH cro/C1-type" evidence="1">
    <location>
        <begin position="17"/>
        <end position="70"/>
    </location>
</feature>
<dbReference type="CDD" id="cd00093">
    <property type="entry name" value="HTH_XRE"/>
    <property type="match status" value="1"/>
</dbReference>
<dbReference type="PROSITE" id="PS50943">
    <property type="entry name" value="HTH_CROC1"/>
    <property type="match status" value="1"/>
</dbReference>
<dbReference type="AlphaFoldDB" id="A0A1H0CKM1"/>
<protein>
    <submittedName>
        <fullName evidence="2">Helix-turn-helix domain-containing protein</fullName>
    </submittedName>
</protein>
<dbReference type="SUPFAM" id="SSF47413">
    <property type="entry name" value="lambda repressor-like DNA-binding domains"/>
    <property type="match status" value="1"/>
</dbReference>
<evidence type="ECO:0000313" key="2">
    <source>
        <dbReference type="EMBL" id="SDN58413.1"/>
    </source>
</evidence>
<organism evidence="2 3">
    <name type="scientific">Actinomyces ruminicola</name>
    <dbReference type="NCBI Taxonomy" id="332524"/>
    <lineage>
        <taxon>Bacteria</taxon>
        <taxon>Bacillati</taxon>
        <taxon>Actinomycetota</taxon>
        <taxon>Actinomycetes</taxon>
        <taxon>Actinomycetales</taxon>
        <taxon>Actinomycetaceae</taxon>
        <taxon>Actinomyces</taxon>
    </lineage>
</organism>
<dbReference type="EMBL" id="FNIM01000007">
    <property type="protein sequence ID" value="SDN58413.1"/>
    <property type="molecule type" value="Genomic_DNA"/>
</dbReference>
<dbReference type="InterPro" id="IPR001387">
    <property type="entry name" value="Cro/C1-type_HTH"/>
</dbReference>
<gene>
    <name evidence="2" type="ORF">SAMN05216355_10758</name>
</gene>
<evidence type="ECO:0000259" key="1">
    <source>
        <dbReference type="PROSITE" id="PS50943"/>
    </source>
</evidence>
<dbReference type="Pfam" id="PF13560">
    <property type="entry name" value="HTH_31"/>
    <property type="match status" value="1"/>
</dbReference>
<keyword evidence="3" id="KW-1185">Reference proteome</keyword>
<dbReference type="RefSeq" id="WP_092535683.1">
    <property type="nucleotide sequence ID" value="NZ_FNIM01000007.1"/>
</dbReference>
<dbReference type="GO" id="GO:0003677">
    <property type="term" value="F:DNA binding"/>
    <property type="evidence" value="ECO:0007669"/>
    <property type="project" value="InterPro"/>
</dbReference>
<evidence type="ECO:0000313" key="3">
    <source>
        <dbReference type="Proteomes" id="UP000198541"/>
    </source>
</evidence>
<dbReference type="InterPro" id="IPR010982">
    <property type="entry name" value="Lambda_DNA-bd_dom_sf"/>
</dbReference>